<accession>B6JEA1</accession>
<dbReference type="AlphaFoldDB" id="B6JEA1"/>
<reference evidence="1 2" key="1">
    <citation type="journal article" date="2011" name="J. Bacteriol.">
        <title>Complete genome sequences of the chemolithoautotrophic Oligotropha carboxidovorans strains OM4 and OM5.</title>
        <authorList>
            <person name="Volland S."/>
            <person name="Rachinger M."/>
            <person name="Strittmatter A."/>
            <person name="Daniel R."/>
            <person name="Gottschalk G."/>
            <person name="Meyer O."/>
        </authorList>
    </citation>
    <scope>NUCLEOTIDE SEQUENCE [LARGE SCALE GENOMIC DNA]</scope>
    <source>
        <strain evidence="2">ATCC 49405 / DSM 1227 / KCTC 32145 / OM5</strain>
    </source>
</reference>
<organism evidence="1 2">
    <name type="scientific">Afipia carboxidovorans (strain ATCC 49405 / DSM 1227 / KCTC 32145 / OM5)</name>
    <name type="common">Oligotropha carboxidovorans</name>
    <dbReference type="NCBI Taxonomy" id="504832"/>
    <lineage>
        <taxon>Bacteria</taxon>
        <taxon>Pseudomonadati</taxon>
        <taxon>Pseudomonadota</taxon>
        <taxon>Alphaproteobacteria</taxon>
        <taxon>Hyphomicrobiales</taxon>
        <taxon>Nitrobacteraceae</taxon>
        <taxon>Afipia</taxon>
    </lineage>
</organism>
<sequence length="72" mass="8319">MGAAMKEFTLEEKLEEIEREIAQRHRVYPRLVAAGKLRQTKADKQMALMIAVRDDYRTKISQGPLFREGNAL</sequence>
<dbReference type="Proteomes" id="UP000007730">
    <property type="component" value="Chromosome"/>
</dbReference>
<dbReference type="STRING" id="504832.OCA5_c24370"/>
<dbReference type="EMBL" id="CP002826">
    <property type="protein sequence ID" value="AEI07133.1"/>
    <property type="molecule type" value="Genomic_DNA"/>
</dbReference>
<dbReference type="KEGG" id="ocg:OCA5_c24370"/>
<name>B6JEA1_AFIC5</name>
<gene>
    <name evidence="1" type="ordered locus">OCA5_c24370</name>
</gene>
<evidence type="ECO:0000313" key="2">
    <source>
        <dbReference type="Proteomes" id="UP000007730"/>
    </source>
</evidence>
<dbReference type="OrthoDB" id="8456617at2"/>
<evidence type="ECO:0000313" key="1">
    <source>
        <dbReference type="EMBL" id="AEI07133.1"/>
    </source>
</evidence>
<proteinExistence type="predicted"/>
<dbReference type="HOGENOM" id="CLU_2718389_0_0_5"/>
<protein>
    <submittedName>
        <fullName evidence="1">Uncharacterized protein</fullName>
    </submittedName>
</protein>
<dbReference type="KEGG" id="oca:OCAR_5559"/>
<keyword evidence="2" id="KW-1185">Reference proteome</keyword>